<organism evidence="6 7">
    <name type="scientific">Microvirga lotononidis</name>
    <dbReference type="NCBI Taxonomy" id="864069"/>
    <lineage>
        <taxon>Bacteria</taxon>
        <taxon>Pseudomonadati</taxon>
        <taxon>Pseudomonadota</taxon>
        <taxon>Alphaproteobacteria</taxon>
        <taxon>Hyphomicrobiales</taxon>
        <taxon>Methylobacteriaceae</taxon>
        <taxon>Microvirga</taxon>
    </lineage>
</organism>
<keyword evidence="4 5" id="KW-0472">Membrane</keyword>
<protein>
    <recommendedName>
        <fullName evidence="5">Probable membrane transporter protein</fullName>
    </recommendedName>
</protein>
<dbReference type="PANTHER" id="PTHR43701:SF12">
    <property type="entry name" value="MEMBRANE TRANSPORTER PROTEIN YTNM-RELATED"/>
    <property type="match status" value="1"/>
</dbReference>
<gene>
    <name evidence="6" type="ORF">MicloDRAFT_00023710</name>
</gene>
<keyword evidence="7" id="KW-1185">Reference proteome</keyword>
<dbReference type="PATRIC" id="fig|864069.3.peg.2574"/>
<accession>I4YXN5</accession>
<dbReference type="Pfam" id="PF01925">
    <property type="entry name" value="TauE"/>
    <property type="match status" value="1"/>
</dbReference>
<evidence type="ECO:0000256" key="3">
    <source>
        <dbReference type="ARBA" id="ARBA00022989"/>
    </source>
</evidence>
<dbReference type="GO" id="GO:0005886">
    <property type="term" value="C:plasma membrane"/>
    <property type="evidence" value="ECO:0007669"/>
    <property type="project" value="UniProtKB-SubCell"/>
</dbReference>
<dbReference type="EMBL" id="JH660642">
    <property type="protein sequence ID" value="EIM28727.1"/>
    <property type="molecule type" value="Genomic_DNA"/>
</dbReference>
<feature type="transmembrane region" description="Helical" evidence="5">
    <location>
        <begin position="92"/>
        <end position="113"/>
    </location>
</feature>
<evidence type="ECO:0000256" key="4">
    <source>
        <dbReference type="ARBA" id="ARBA00023136"/>
    </source>
</evidence>
<dbReference type="InterPro" id="IPR051598">
    <property type="entry name" value="TSUP/Inactive_protease-like"/>
</dbReference>
<feature type="transmembrane region" description="Helical" evidence="5">
    <location>
        <begin position="185"/>
        <end position="218"/>
    </location>
</feature>
<evidence type="ECO:0000256" key="5">
    <source>
        <dbReference type="RuleBase" id="RU363041"/>
    </source>
</evidence>
<dbReference type="HOGENOM" id="CLU_045498_0_0_5"/>
<keyword evidence="5" id="KW-1003">Cell membrane</keyword>
<dbReference type="PANTHER" id="PTHR43701">
    <property type="entry name" value="MEMBRANE TRANSPORTER PROTEIN MJ0441-RELATED"/>
    <property type="match status" value="1"/>
</dbReference>
<dbReference type="STRING" id="864069.MicloDRAFT_00023710"/>
<keyword evidence="2 5" id="KW-0812">Transmembrane</keyword>
<proteinExistence type="inferred from homology"/>
<evidence type="ECO:0000256" key="2">
    <source>
        <dbReference type="ARBA" id="ARBA00022692"/>
    </source>
</evidence>
<feature type="transmembrane region" description="Helical" evidence="5">
    <location>
        <begin position="24"/>
        <end position="45"/>
    </location>
</feature>
<evidence type="ECO:0000313" key="6">
    <source>
        <dbReference type="EMBL" id="EIM28727.1"/>
    </source>
</evidence>
<sequence precursor="true">MAAPAIGGTGVQIYLPIAEMPVSVLLILGMGAAVGFISGLFGIGGGFLMTPLLIFLGIPPAVAVATQSAQIVASSTTSVLGALRRNALDHKLGAILVAGGFVGSALGVWFFAAARRAGQLDLVIVVSYVTLFTIVGSLMLKESIREFWSRRKGGAVRPRRRAGEHAPYLGWPLRMRFYRSKLYVSIIPIVGLSLFIGFAGALLGIGGGFIVVPALLYIFRVPTNVVVGTSQFQIVCTTLVALILHAVTNQAVDMVLAILLIVGGVFGAQFGARMGRHLRAELFRFLLAILLLAVGLRFGLELVMKPDEPFSITVQEVRT</sequence>
<feature type="transmembrane region" description="Helical" evidence="5">
    <location>
        <begin position="251"/>
        <end position="270"/>
    </location>
</feature>
<dbReference type="eggNOG" id="COG0730">
    <property type="taxonomic scope" value="Bacteria"/>
</dbReference>
<evidence type="ECO:0000256" key="1">
    <source>
        <dbReference type="ARBA" id="ARBA00004141"/>
    </source>
</evidence>
<comment type="similarity">
    <text evidence="5">Belongs to the 4-toluene sulfonate uptake permease (TSUP) (TC 2.A.102) family.</text>
</comment>
<feature type="transmembrane region" description="Helical" evidence="5">
    <location>
        <begin position="225"/>
        <end position="245"/>
    </location>
</feature>
<feature type="transmembrane region" description="Helical" evidence="5">
    <location>
        <begin position="282"/>
        <end position="300"/>
    </location>
</feature>
<keyword evidence="3 5" id="KW-1133">Transmembrane helix</keyword>
<dbReference type="AlphaFoldDB" id="I4YXN5"/>
<evidence type="ECO:0000313" key="7">
    <source>
        <dbReference type="Proteomes" id="UP000003947"/>
    </source>
</evidence>
<name>I4YXN5_9HYPH</name>
<feature type="transmembrane region" description="Helical" evidence="5">
    <location>
        <begin position="52"/>
        <end position="72"/>
    </location>
</feature>
<feature type="transmembrane region" description="Helical" evidence="5">
    <location>
        <begin position="120"/>
        <end position="140"/>
    </location>
</feature>
<dbReference type="InterPro" id="IPR002781">
    <property type="entry name" value="TM_pro_TauE-like"/>
</dbReference>
<comment type="subcellular location">
    <subcellularLocation>
        <location evidence="5">Cell membrane</location>
        <topology evidence="5">Multi-pass membrane protein</topology>
    </subcellularLocation>
    <subcellularLocation>
        <location evidence="1">Membrane</location>
        <topology evidence="1">Multi-pass membrane protein</topology>
    </subcellularLocation>
</comment>
<dbReference type="Proteomes" id="UP000003947">
    <property type="component" value="Unassembled WGS sequence"/>
</dbReference>
<reference evidence="6 7" key="1">
    <citation type="submission" date="2012-02" db="EMBL/GenBank/DDBJ databases">
        <title>Improved High-Quality Draft sequence of Microvirga sp. WSM3557.</title>
        <authorList>
            <consortium name="US DOE Joint Genome Institute"/>
            <person name="Lucas S."/>
            <person name="Han J."/>
            <person name="Lapidus A."/>
            <person name="Cheng J.-F."/>
            <person name="Goodwin L."/>
            <person name="Pitluck S."/>
            <person name="Peters L."/>
            <person name="Zhang X."/>
            <person name="Detter J.C."/>
            <person name="Han C."/>
            <person name="Tapia R."/>
            <person name="Land M."/>
            <person name="Hauser L."/>
            <person name="Kyrpides N."/>
            <person name="Ivanova N."/>
            <person name="Pagani I."/>
            <person name="Brau L."/>
            <person name="Yates R."/>
            <person name="O'Hara G."/>
            <person name="Rui T."/>
            <person name="Howieson J."/>
            <person name="Reeve W."/>
            <person name="Woyke T."/>
        </authorList>
    </citation>
    <scope>NUCLEOTIDE SEQUENCE [LARGE SCALE GENOMIC DNA]</scope>
    <source>
        <strain evidence="6 7">WSM3557</strain>
    </source>
</reference>